<evidence type="ECO:0000313" key="2">
    <source>
        <dbReference type="Proteomes" id="UP000234323"/>
    </source>
</evidence>
<sequence length="56" mass="6654">MITFKLNANKLFCKAFSLINYLKIHYFLIDNNNIPTYFTRFNANRQTSVTCTRKNS</sequence>
<name>A0A2I1FWC0_9GLOM</name>
<comment type="caution">
    <text evidence="1">The sequence shown here is derived from an EMBL/GenBank/DDBJ whole genome shotgun (WGS) entry which is preliminary data.</text>
</comment>
<protein>
    <submittedName>
        <fullName evidence="1">Uncharacterized protein</fullName>
    </submittedName>
</protein>
<dbReference type="Proteomes" id="UP000234323">
    <property type="component" value="Unassembled WGS sequence"/>
</dbReference>
<evidence type="ECO:0000313" key="1">
    <source>
        <dbReference type="EMBL" id="PKY38687.1"/>
    </source>
</evidence>
<reference evidence="1 2" key="1">
    <citation type="submission" date="2015-10" db="EMBL/GenBank/DDBJ databases">
        <title>Genome analyses suggest a sexual origin of heterokaryosis in a supposedly ancient asexual fungus.</title>
        <authorList>
            <person name="Ropars J."/>
            <person name="Sedzielewska K."/>
            <person name="Noel J."/>
            <person name="Charron P."/>
            <person name="Farinelli L."/>
            <person name="Marton T."/>
            <person name="Kruger M."/>
            <person name="Pelin A."/>
            <person name="Brachmann A."/>
            <person name="Corradi N."/>
        </authorList>
    </citation>
    <scope>NUCLEOTIDE SEQUENCE [LARGE SCALE GENOMIC DNA]</scope>
    <source>
        <strain evidence="1 2">A4</strain>
    </source>
</reference>
<gene>
    <name evidence="1" type="ORF">RhiirA4_392383</name>
</gene>
<dbReference type="EMBL" id="LLXI01000036">
    <property type="protein sequence ID" value="PKY38687.1"/>
    <property type="molecule type" value="Genomic_DNA"/>
</dbReference>
<accession>A0A2I1FWC0</accession>
<proteinExistence type="predicted"/>
<dbReference type="AlphaFoldDB" id="A0A2I1FWC0"/>
<organism evidence="1 2">
    <name type="scientific">Rhizophagus irregularis</name>
    <dbReference type="NCBI Taxonomy" id="588596"/>
    <lineage>
        <taxon>Eukaryota</taxon>
        <taxon>Fungi</taxon>
        <taxon>Fungi incertae sedis</taxon>
        <taxon>Mucoromycota</taxon>
        <taxon>Glomeromycotina</taxon>
        <taxon>Glomeromycetes</taxon>
        <taxon>Glomerales</taxon>
        <taxon>Glomeraceae</taxon>
        <taxon>Rhizophagus</taxon>
    </lineage>
</organism>
<keyword evidence="2" id="KW-1185">Reference proteome</keyword>